<protein>
    <recommendedName>
        <fullName evidence="10">Imidazole glycerol phosphate synthase subunit HisH</fullName>
        <ecNumber evidence="10">4.3.2.10</ecNumber>
    </recommendedName>
    <alternativeName>
        <fullName evidence="10">IGP synthase glutaminase subunit</fullName>
        <ecNumber evidence="10">3.5.1.2</ecNumber>
    </alternativeName>
    <alternativeName>
        <fullName evidence="10">IGP synthase subunit HisH</fullName>
    </alternativeName>
    <alternativeName>
        <fullName evidence="10">ImGP synthase subunit HisH</fullName>
        <shortName evidence="10">IGPS subunit HisH</shortName>
    </alternativeName>
</protein>
<comment type="catalytic activity">
    <reaction evidence="8 10">
        <text>5-[(5-phospho-1-deoxy-D-ribulos-1-ylimino)methylamino]-1-(5-phospho-beta-D-ribosyl)imidazole-4-carboxamide + L-glutamine = D-erythro-1-(imidazol-4-yl)glycerol 3-phosphate + 5-amino-1-(5-phospho-beta-D-ribosyl)imidazole-4-carboxamide + L-glutamate + H(+)</text>
        <dbReference type="Rhea" id="RHEA:24793"/>
        <dbReference type="ChEBI" id="CHEBI:15378"/>
        <dbReference type="ChEBI" id="CHEBI:29985"/>
        <dbReference type="ChEBI" id="CHEBI:58278"/>
        <dbReference type="ChEBI" id="CHEBI:58359"/>
        <dbReference type="ChEBI" id="CHEBI:58475"/>
        <dbReference type="ChEBI" id="CHEBI:58525"/>
        <dbReference type="EC" id="4.3.2.10"/>
    </reaction>
</comment>
<dbReference type="UniPathway" id="UPA00031">
    <property type="reaction ID" value="UER00010"/>
</dbReference>
<name>A0A0X1KPA6_9THEM</name>
<dbReference type="InterPro" id="IPR029062">
    <property type="entry name" value="Class_I_gatase-like"/>
</dbReference>
<evidence type="ECO:0000256" key="6">
    <source>
        <dbReference type="ARBA" id="ARBA00023102"/>
    </source>
</evidence>
<dbReference type="EMBL" id="CP007141">
    <property type="protein sequence ID" value="AJC73044.1"/>
    <property type="molecule type" value="Genomic_DNA"/>
</dbReference>
<comment type="catalytic activity">
    <reaction evidence="9 10">
        <text>L-glutamine + H2O = L-glutamate + NH4(+)</text>
        <dbReference type="Rhea" id="RHEA:15889"/>
        <dbReference type="ChEBI" id="CHEBI:15377"/>
        <dbReference type="ChEBI" id="CHEBI:28938"/>
        <dbReference type="ChEBI" id="CHEBI:29985"/>
        <dbReference type="ChEBI" id="CHEBI:58359"/>
        <dbReference type="EC" id="3.5.1.2"/>
    </reaction>
</comment>
<feature type="domain" description="Glutamine amidotransferase" evidence="12">
    <location>
        <begin position="13"/>
        <end position="189"/>
    </location>
</feature>
<dbReference type="GO" id="GO:0004359">
    <property type="term" value="F:glutaminase activity"/>
    <property type="evidence" value="ECO:0007669"/>
    <property type="project" value="UniProtKB-EC"/>
</dbReference>
<keyword evidence="3 10" id="KW-0028">Amino-acid biosynthesis</keyword>
<keyword evidence="10" id="KW-0963">Cytoplasm</keyword>
<dbReference type="PANTHER" id="PTHR42701">
    <property type="entry name" value="IMIDAZOLE GLYCEROL PHOSPHATE SYNTHASE SUBUNIT HISH"/>
    <property type="match status" value="1"/>
</dbReference>
<sequence>MNVAIVSSMPGNVMNLYRALKGLEQSLNVELLEKPSQSSFDVIFLPGVGHFEEAMRRLGENEMDKFLLNQAEKSFIVGICLGMQILFEESEESVSSRSVRGLGLLEGKVTKLKAQVLPHVGWNQVRFQNDKFKDLDGRYFYFVHSYRVLCEESLVVATCEYEEEFPVVVMKDKVLGVQFHPEKSHAVGKAFLKRVLECASSQR</sequence>
<dbReference type="PaxDb" id="1123384-AJ81_01220"/>
<comment type="function">
    <text evidence="10">IGPS catalyzes the conversion of PRFAR and glutamine to IGP, AICAR and glutamate. The HisH subunit catalyzes the hydrolysis of glutamine to glutamate and ammonia as part of the synthesis of IGP and AICAR. The resulting ammonia molecule is channeled to the active site of HisF.</text>
</comment>
<dbReference type="Pfam" id="PF00117">
    <property type="entry name" value="GATase"/>
    <property type="match status" value="1"/>
</dbReference>
<feature type="active site" evidence="10 11">
    <location>
        <position position="180"/>
    </location>
</feature>
<reference evidence="13 14" key="1">
    <citation type="submission" date="2014-01" db="EMBL/GenBank/DDBJ databases">
        <title>Genome sequencing of Thermotog hypogea.</title>
        <authorList>
            <person name="Zhang X."/>
            <person name="Alvare G."/>
            <person name="Fristensky B."/>
            <person name="Chen L."/>
            <person name="Suen T."/>
            <person name="Chen Q."/>
            <person name="Ma K."/>
        </authorList>
    </citation>
    <scope>NUCLEOTIDE SEQUENCE [LARGE SCALE GENOMIC DNA]</scope>
    <source>
        <strain evidence="13 14">DSM 11164</strain>
    </source>
</reference>
<dbReference type="NCBIfam" id="TIGR01855">
    <property type="entry name" value="IMP_synth_hisH"/>
    <property type="match status" value="1"/>
</dbReference>
<dbReference type="Proteomes" id="UP000077469">
    <property type="component" value="Chromosome"/>
</dbReference>
<dbReference type="GO" id="GO:0000105">
    <property type="term" value="P:L-histidine biosynthetic process"/>
    <property type="evidence" value="ECO:0007669"/>
    <property type="project" value="UniProtKB-UniRule"/>
</dbReference>
<comment type="subcellular location">
    <subcellularLocation>
        <location evidence="10">Cytoplasm</location>
    </subcellularLocation>
</comment>
<keyword evidence="14" id="KW-1185">Reference proteome</keyword>
<dbReference type="STRING" id="1123384.AJ81_01220"/>
<dbReference type="AlphaFoldDB" id="A0A0X1KPA6"/>
<dbReference type="KEGG" id="phy:AJ81_01220"/>
<dbReference type="PIRSF" id="PIRSF000495">
    <property type="entry name" value="Amidotransf_hisH"/>
    <property type="match status" value="1"/>
</dbReference>
<gene>
    <name evidence="10" type="primary">hisH</name>
    <name evidence="13" type="ORF">AJ81_01220</name>
</gene>
<keyword evidence="4 10" id="KW-0378">Hydrolase</keyword>
<evidence type="ECO:0000256" key="9">
    <source>
        <dbReference type="ARBA" id="ARBA00049534"/>
    </source>
</evidence>
<feature type="active site" evidence="10 11">
    <location>
        <position position="182"/>
    </location>
</feature>
<proteinExistence type="inferred from homology"/>
<evidence type="ECO:0000256" key="11">
    <source>
        <dbReference type="PIRSR" id="PIRSR000495-1"/>
    </source>
</evidence>
<dbReference type="GO" id="GO:0000107">
    <property type="term" value="F:imidazoleglycerol-phosphate synthase activity"/>
    <property type="evidence" value="ECO:0007669"/>
    <property type="project" value="UniProtKB-UniRule"/>
</dbReference>
<dbReference type="SUPFAM" id="SSF52317">
    <property type="entry name" value="Class I glutamine amidotransferase-like"/>
    <property type="match status" value="1"/>
</dbReference>
<comment type="pathway">
    <text evidence="1 10">Amino-acid biosynthesis; L-histidine biosynthesis; L-histidine from 5-phospho-alpha-D-ribose 1-diphosphate: step 5/9.</text>
</comment>
<dbReference type="InterPro" id="IPR017926">
    <property type="entry name" value="GATASE"/>
</dbReference>
<dbReference type="GO" id="GO:0005737">
    <property type="term" value="C:cytoplasm"/>
    <property type="evidence" value="ECO:0007669"/>
    <property type="project" value="UniProtKB-SubCell"/>
</dbReference>
<evidence type="ECO:0000256" key="7">
    <source>
        <dbReference type="ARBA" id="ARBA00023239"/>
    </source>
</evidence>
<dbReference type="Gene3D" id="3.40.50.880">
    <property type="match status" value="1"/>
</dbReference>
<keyword evidence="5 10" id="KW-0315">Glutamine amidotransferase</keyword>
<dbReference type="EC" id="3.5.1.2" evidence="10"/>
<evidence type="ECO:0000313" key="14">
    <source>
        <dbReference type="Proteomes" id="UP000077469"/>
    </source>
</evidence>
<evidence type="ECO:0000256" key="4">
    <source>
        <dbReference type="ARBA" id="ARBA00022801"/>
    </source>
</evidence>
<dbReference type="PATRIC" id="fig|1123384.7.peg.246"/>
<evidence type="ECO:0000256" key="10">
    <source>
        <dbReference type="HAMAP-Rule" id="MF_00278"/>
    </source>
</evidence>
<dbReference type="HAMAP" id="MF_00278">
    <property type="entry name" value="HisH"/>
    <property type="match status" value="1"/>
</dbReference>
<keyword evidence="7 10" id="KW-0456">Lyase</keyword>
<dbReference type="PANTHER" id="PTHR42701:SF1">
    <property type="entry name" value="IMIDAZOLE GLYCEROL PHOSPHATE SYNTHASE SUBUNIT HISH"/>
    <property type="match status" value="1"/>
</dbReference>
<evidence type="ECO:0000256" key="8">
    <source>
        <dbReference type="ARBA" id="ARBA00047838"/>
    </source>
</evidence>
<dbReference type="EC" id="4.3.2.10" evidence="10"/>
<evidence type="ECO:0000259" key="12">
    <source>
        <dbReference type="Pfam" id="PF00117"/>
    </source>
</evidence>
<evidence type="ECO:0000256" key="1">
    <source>
        <dbReference type="ARBA" id="ARBA00005091"/>
    </source>
</evidence>
<evidence type="ECO:0000256" key="2">
    <source>
        <dbReference type="ARBA" id="ARBA00011152"/>
    </source>
</evidence>
<dbReference type="OrthoDB" id="9807137at2"/>
<dbReference type="GO" id="GO:0016829">
    <property type="term" value="F:lyase activity"/>
    <property type="evidence" value="ECO:0007669"/>
    <property type="project" value="UniProtKB-KW"/>
</dbReference>
<comment type="subunit">
    <text evidence="2 10">Heterodimer of HisH and HisF.</text>
</comment>
<dbReference type="PROSITE" id="PS51273">
    <property type="entry name" value="GATASE_TYPE_1"/>
    <property type="match status" value="1"/>
</dbReference>
<evidence type="ECO:0000313" key="13">
    <source>
        <dbReference type="EMBL" id="AJC73044.1"/>
    </source>
</evidence>
<dbReference type="InterPro" id="IPR010139">
    <property type="entry name" value="Imidazole-glycPsynth_HisH"/>
</dbReference>
<feature type="active site" description="Nucleophile" evidence="10 11">
    <location>
        <position position="80"/>
    </location>
</feature>
<accession>A0A0X1KPA6</accession>
<organism evidence="13 14">
    <name type="scientific">Pseudothermotoga hypogea DSM 11164 = NBRC 106472</name>
    <dbReference type="NCBI Taxonomy" id="1123384"/>
    <lineage>
        <taxon>Bacteria</taxon>
        <taxon>Thermotogati</taxon>
        <taxon>Thermotogota</taxon>
        <taxon>Thermotogae</taxon>
        <taxon>Thermotogales</taxon>
        <taxon>Thermotogaceae</taxon>
        <taxon>Pseudothermotoga</taxon>
    </lineage>
</organism>
<keyword evidence="6 10" id="KW-0368">Histidine biosynthesis</keyword>
<evidence type="ECO:0000256" key="5">
    <source>
        <dbReference type="ARBA" id="ARBA00022962"/>
    </source>
</evidence>
<evidence type="ECO:0000256" key="3">
    <source>
        <dbReference type="ARBA" id="ARBA00022605"/>
    </source>
</evidence>